<keyword evidence="5" id="KW-0812">Transmembrane</keyword>
<feature type="domain" description="Multidrug resistance protein MdtA-like barrel-sandwich hybrid" evidence="6">
    <location>
        <begin position="75"/>
        <end position="211"/>
    </location>
</feature>
<dbReference type="Gene3D" id="2.40.420.20">
    <property type="match status" value="1"/>
</dbReference>
<feature type="coiled-coil region" evidence="4">
    <location>
        <begin position="113"/>
        <end position="140"/>
    </location>
</feature>
<feature type="transmembrane region" description="Helical" evidence="5">
    <location>
        <begin position="7"/>
        <end position="25"/>
    </location>
</feature>
<reference evidence="8 9" key="1">
    <citation type="submission" date="2024-09" db="EMBL/GenBank/DDBJ databases">
        <authorList>
            <person name="Sun Q."/>
            <person name="Mori K."/>
        </authorList>
    </citation>
    <scope>NUCLEOTIDE SEQUENCE [LARGE SCALE GENOMIC DNA]</scope>
    <source>
        <strain evidence="8 9">CCM 8626</strain>
    </source>
</reference>
<evidence type="ECO:0000256" key="1">
    <source>
        <dbReference type="ARBA" id="ARBA00004196"/>
    </source>
</evidence>
<keyword evidence="5" id="KW-1133">Transmembrane helix</keyword>
<evidence type="ECO:0000256" key="5">
    <source>
        <dbReference type="SAM" id="Phobius"/>
    </source>
</evidence>
<evidence type="ECO:0000256" key="3">
    <source>
        <dbReference type="ARBA" id="ARBA00022448"/>
    </source>
</evidence>
<dbReference type="InterPro" id="IPR058625">
    <property type="entry name" value="MdtA-like_BSH"/>
</dbReference>
<dbReference type="RefSeq" id="WP_380678859.1">
    <property type="nucleotide sequence ID" value="NZ_CP173186.1"/>
</dbReference>
<gene>
    <name evidence="8" type="ORF">ACFFJ3_20335</name>
</gene>
<comment type="caution">
    <text evidence="8">The sequence shown here is derived from an EMBL/GenBank/DDBJ whole genome shotgun (WGS) entry which is preliminary data.</text>
</comment>
<evidence type="ECO:0000259" key="6">
    <source>
        <dbReference type="Pfam" id="PF25917"/>
    </source>
</evidence>
<keyword evidence="4" id="KW-0175">Coiled coil</keyword>
<evidence type="ECO:0000313" key="9">
    <source>
        <dbReference type="Proteomes" id="UP001589792"/>
    </source>
</evidence>
<comment type="similarity">
    <text evidence="2">Belongs to the membrane fusion protein (MFP) (TC 8.A.1) family.</text>
</comment>
<dbReference type="NCBIfam" id="TIGR01730">
    <property type="entry name" value="RND_mfp"/>
    <property type="match status" value="1"/>
</dbReference>
<dbReference type="Gene3D" id="2.40.50.100">
    <property type="match status" value="1"/>
</dbReference>
<evidence type="ECO:0000256" key="2">
    <source>
        <dbReference type="ARBA" id="ARBA00009477"/>
    </source>
</evidence>
<feature type="domain" description="Multidrug resistance protein MdtA-like C-terminal permuted SH3" evidence="7">
    <location>
        <begin position="299"/>
        <end position="357"/>
    </location>
</feature>
<dbReference type="Proteomes" id="UP001589792">
    <property type="component" value="Unassembled WGS sequence"/>
</dbReference>
<keyword evidence="9" id="KW-1185">Reference proteome</keyword>
<dbReference type="PANTHER" id="PTHR30469">
    <property type="entry name" value="MULTIDRUG RESISTANCE PROTEIN MDTA"/>
    <property type="match status" value="1"/>
</dbReference>
<dbReference type="Pfam" id="PF25967">
    <property type="entry name" value="RND-MFP_C"/>
    <property type="match status" value="1"/>
</dbReference>
<dbReference type="Gene3D" id="1.10.287.470">
    <property type="entry name" value="Helix hairpin bin"/>
    <property type="match status" value="1"/>
</dbReference>
<dbReference type="InterPro" id="IPR006143">
    <property type="entry name" value="RND_pump_MFP"/>
</dbReference>
<evidence type="ECO:0000259" key="7">
    <source>
        <dbReference type="Pfam" id="PF25967"/>
    </source>
</evidence>
<dbReference type="InterPro" id="IPR058627">
    <property type="entry name" value="MdtA-like_C"/>
</dbReference>
<dbReference type="PANTHER" id="PTHR30469:SF15">
    <property type="entry name" value="HLYD FAMILY OF SECRETION PROTEINS"/>
    <property type="match status" value="1"/>
</dbReference>
<proteinExistence type="inferred from homology"/>
<dbReference type="EMBL" id="JBHLXG010000026">
    <property type="protein sequence ID" value="MFC0228813.1"/>
    <property type="molecule type" value="Genomic_DNA"/>
</dbReference>
<sequence length="378" mass="41314">MTWYKNRIFLSSVVLIIGISIYFIFTVSANRPAHSDTPPEKQAALTVNVEVPQQQNLPRQINANGNIAAWQEAIVSSEADGLRLAEIYVNVGDRVGKDQLLARFDPETVAADLAQAEAALAEALANKDEASTNAQRARQLKNTGALSELQIDQYLAADKTARARVQQAKAQVQYQRLRMEKTRVLAPDDGIISSRSATVGHVANRGNELFRLIRQERLEWRAELTAAELPYLKPGMSAVLRTTAGTEITGRIRALAPALDLQTRNAIVYVDITPTQQQQLGVKAGMFAQGAFHVGDISALTVSQSALVSREGFHYLFAVNEAGNVSEIKVEIGQLHQGRFEILSGLRPDMRIVTSGASFLNHGERVRVNPLPTGEAAQ</sequence>
<organism evidence="8 9">
    <name type="scientific">Serratia aquatilis</name>
    <dbReference type="NCBI Taxonomy" id="1737515"/>
    <lineage>
        <taxon>Bacteria</taxon>
        <taxon>Pseudomonadati</taxon>
        <taxon>Pseudomonadota</taxon>
        <taxon>Gammaproteobacteria</taxon>
        <taxon>Enterobacterales</taxon>
        <taxon>Yersiniaceae</taxon>
        <taxon>Serratia</taxon>
    </lineage>
</organism>
<dbReference type="Gene3D" id="2.40.30.170">
    <property type="match status" value="1"/>
</dbReference>
<dbReference type="Pfam" id="PF25917">
    <property type="entry name" value="BSH_RND"/>
    <property type="match status" value="1"/>
</dbReference>
<evidence type="ECO:0000256" key="4">
    <source>
        <dbReference type="SAM" id="Coils"/>
    </source>
</evidence>
<comment type="subcellular location">
    <subcellularLocation>
        <location evidence="1">Cell envelope</location>
    </subcellularLocation>
</comment>
<name>A0ABV6EIH9_9GAMM</name>
<protein>
    <submittedName>
        <fullName evidence="8">Efflux RND transporter periplasmic adaptor subunit</fullName>
    </submittedName>
</protein>
<evidence type="ECO:0000313" key="8">
    <source>
        <dbReference type="EMBL" id="MFC0228813.1"/>
    </source>
</evidence>
<keyword evidence="3" id="KW-0813">Transport</keyword>
<dbReference type="SUPFAM" id="SSF111369">
    <property type="entry name" value="HlyD-like secretion proteins"/>
    <property type="match status" value="1"/>
</dbReference>
<accession>A0ABV6EIH9</accession>
<keyword evidence="5" id="KW-0472">Membrane</keyword>